<accession>A0A177NRI7</accession>
<organism evidence="3 4">
    <name type="scientific">Methylomonas koyamae</name>
    <dbReference type="NCBI Taxonomy" id="702114"/>
    <lineage>
        <taxon>Bacteria</taxon>
        <taxon>Pseudomonadati</taxon>
        <taxon>Pseudomonadota</taxon>
        <taxon>Gammaproteobacteria</taxon>
        <taxon>Methylococcales</taxon>
        <taxon>Methylococcaceae</taxon>
        <taxon>Methylomonas</taxon>
    </lineage>
</organism>
<feature type="chain" id="PRO_5008069475" description="VPLPA-CTERM sorting domain-containing protein" evidence="2">
    <location>
        <begin position="24"/>
        <end position="236"/>
    </location>
</feature>
<feature type="transmembrane region" description="Helical" evidence="1">
    <location>
        <begin position="210"/>
        <end position="229"/>
    </location>
</feature>
<evidence type="ECO:0000256" key="1">
    <source>
        <dbReference type="SAM" id="Phobius"/>
    </source>
</evidence>
<dbReference type="EMBL" id="LUUJ01000022">
    <property type="protein sequence ID" value="OAI20585.1"/>
    <property type="molecule type" value="Genomic_DNA"/>
</dbReference>
<keyword evidence="2" id="KW-0732">Signal</keyword>
<gene>
    <name evidence="3" type="ORF">A1507_04960</name>
</gene>
<protein>
    <recommendedName>
        <fullName evidence="5">VPLPA-CTERM sorting domain-containing protein</fullName>
    </recommendedName>
</protein>
<dbReference type="AlphaFoldDB" id="A0A177NRI7"/>
<evidence type="ECO:0000313" key="4">
    <source>
        <dbReference type="Proteomes" id="UP000077857"/>
    </source>
</evidence>
<dbReference type="Proteomes" id="UP000077857">
    <property type="component" value="Unassembled WGS sequence"/>
</dbReference>
<reference evidence="3 4" key="1">
    <citation type="submission" date="2016-03" db="EMBL/GenBank/DDBJ databases">
        <authorList>
            <person name="Ploux O."/>
        </authorList>
    </citation>
    <scope>NUCLEOTIDE SEQUENCE [LARGE SCALE GENOMIC DNA]</scope>
    <source>
        <strain evidence="3 4">R-45378</strain>
    </source>
</reference>
<evidence type="ECO:0008006" key="5">
    <source>
        <dbReference type="Google" id="ProtNLM"/>
    </source>
</evidence>
<sequence length="236" mass="25098">MQFKHLIMTAGLTLGAISFNAHASLASYFGAGGAGLVYSSVSDVTWTQDANLLGTLMSIQGFDTVVDAIIAVNNNVGPHDFDSVNLGLTNWNGANGFTNYLNSIEYGGSHQWRLPGTGSNPQTGYNQTDGEFGQLFYSELGGTGGLGLAGIPNTSPFDNEQLYSYWTNNGNTPLLGGAWFFAYPDGNQSYYFRTLDLYAWAVSPGQVAAVPLPGAVWFLGSGLIGLIGLSRRRLVA</sequence>
<name>A0A177NRI7_9GAMM</name>
<evidence type="ECO:0000256" key="2">
    <source>
        <dbReference type="SAM" id="SignalP"/>
    </source>
</evidence>
<proteinExistence type="predicted"/>
<dbReference type="OrthoDB" id="8537107at2"/>
<keyword evidence="1" id="KW-0812">Transmembrane</keyword>
<dbReference type="RefSeq" id="WP_064039103.1">
    <property type="nucleotide sequence ID" value="NZ_LUUJ01000022.1"/>
</dbReference>
<keyword evidence="1" id="KW-1133">Transmembrane helix</keyword>
<keyword evidence="1" id="KW-0472">Membrane</keyword>
<evidence type="ECO:0000313" key="3">
    <source>
        <dbReference type="EMBL" id="OAI20585.1"/>
    </source>
</evidence>
<comment type="caution">
    <text evidence="3">The sequence shown here is derived from an EMBL/GenBank/DDBJ whole genome shotgun (WGS) entry which is preliminary data.</text>
</comment>
<feature type="signal peptide" evidence="2">
    <location>
        <begin position="1"/>
        <end position="23"/>
    </location>
</feature>